<evidence type="ECO:0000313" key="3">
    <source>
        <dbReference type="Proteomes" id="UP000825935"/>
    </source>
</evidence>
<evidence type="ECO:0000256" key="1">
    <source>
        <dbReference type="SAM" id="Phobius"/>
    </source>
</evidence>
<gene>
    <name evidence="2" type="ORF">KP509_29G064700</name>
</gene>
<evidence type="ECO:0000313" key="2">
    <source>
        <dbReference type="EMBL" id="KAH7292363.1"/>
    </source>
</evidence>
<keyword evidence="1" id="KW-1133">Transmembrane helix</keyword>
<keyword evidence="1" id="KW-0812">Transmembrane</keyword>
<dbReference type="EMBL" id="CM035434">
    <property type="protein sequence ID" value="KAH7292363.1"/>
    <property type="molecule type" value="Genomic_DNA"/>
</dbReference>
<organism evidence="2 3">
    <name type="scientific">Ceratopteris richardii</name>
    <name type="common">Triangle waterfern</name>
    <dbReference type="NCBI Taxonomy" id="49495"/>
    <lineage>
        <taxon>Eukaryota</taxon>
        <taxon>Viridiplantae</taxon>
        <taxon>Streptophyta</taxon>
        <taxon>Embryophyta</taxon>
        <taxon>Tracheophyta</taxon>
        <taxon>Polypodiopsida</taxon>
        <taxon>Polypodiidae</taxon>
        <taxon>Polypodiales</taxon>
        <taxon>Pteridineae</taxon>
        <taxon>Pteridaceae</taxon>
        <taxon>Parkerioideae</taxon>
        <taxon>Ceratopteris</taxon>
    </lineage>
</organism>
<name>A0A8T2RA48_CERRI</name>
<keyword evidence="1" id="KW-0472">Membrane</keyword>
<protein>
    <submittedName>
        <fullName evidence="2">Uncharacterized protein</fullName>
    </submittedName>
</protein>
<dbReference type="Proteomes" id="UP000825935">
    <property type="component" value="Chromosome 29"/>
</dbReference>
<keyword evidence="3" id="KW-1185">Reference proteome</keyword>
<reference evidence="2" key="1">
    <citation type="submission" date="2021-08" db="EMBL/GenBank/DDBJ databases">
        <title>WGS assembly of Ceratopteris richardii.</title>
        <authorList>
            <person name="Marchant D.B."/>
            <person name="Chen G."/>
            <person name="Jenkins J."/>
            <person name="Shu S."/>
            <person name="Leebens-Mack J."/>
            <person name="Grimwood J."/>
            <person name="Schmutz J."/>
            <person name="Soltis P."/>
            <person name="Soltis D."/>
            <person name="Chen Z.-H."/>
        </authorList>
    </citation>
    <scope>NUCLEOTIDE SEQUENCE</scope>
    <source>
        <strain evidence="2">Whitten #5841</strain>
        <tissue evidence="2">Leaf</tissue>
    </source>
</reference>
<dbReference type="AlphaFoldDB" id="A0A8T2RA48"/>
<sequence>MNAFKLIGGANVRFKLGCRVLRLHAAILQSNRKKIVPMLALGLINDDSFASPVMGCFGRVYGNTLLVLYMLFICIDGIMGLIFQENGLCMRKLFSRIPLSLMKIGWTMQRRSQSSSADDILCLGWPKMVRVCILGGRLNVAWPSKCLALSILYF</sequence>
<proteinExistence type="predicted"/>
<feature type="transmembrane region" description="Helical" evidence="1">
    <location>
        <begin position="60"/>
        <end position="83"/>
    </location>
</feature>
<comment type="caution">
    <text evidence="2">The sequence shown here is derived from an EMBL/GenBank/DDBJ whole genome shotgun (WGS) entry which is preliminary data.</text>
</comment>
<accession>A0A8T2RA48</accession>